<evidence type="ECO:0008006" key="4">
    <source>
        <dbReference type="Google" id="ProtNLM"/>
    </source>
</evidence>
<comment type="caution">
    <text evidence="2">The sequence shown here is derived from an EMBL/GenBank/DDBJ whole genome shotgun (WGS) entry which is preliminary data.</text>
</comment>
<dbReference type="InterPro" id="IPR029063">
    <property type="entry name" value="SAM-dependent_MTases_sf"/>
</dbReference>
<evidence type="ECO:0000256" key="1">
    <source>
        <dbReference type="SAM" id="Phobius"/>
    </source>
</evidence>
<sequence>MLFIDVFIEFFASIYYNLFDKLILYPMMAYVAPKIGVFFMNLGYMPLGNRSRRNHVNDPNDDVLVNVVETNADPNVLNIESSHLYPDCPAFFSEVHRVLRIGGHFCWADLRFADQAPWVVRLFRYSIRRTYCAPGTVTYQRLVSRRRLYFVFKHFLGLTYAQAPPTNCDAFKFVKCQERFGADMGINGTVYNWQNPMGLALQIQNIYIDGTTLNPLQKGIVSVCNAYNDFIQCLHENAFTAFECFDPRFLITADASPGQAYSYAFLMNMIQYQCGAGFYLASDNWDCMKSYYGGKNGTLIGCLNDFVVNTVNDPTNACNYLQTGMNCFSNSITGSRCPDEMRYYACESFRQFAYPKFGSICVAQTCQVNRFRASEDDF</sequence>
<dbReference type="PANTHER" id="PTHR34311:SF7">
    <property type="entry name" value="NEMATODE SPECIFIC PEPTIDE FAMILY"/>
    <property type="match status" value="1"/>
</dbReference>
<name>A0A2A2LX77_9BILA</name>
<keyword evidence="1" id="KW-0812">Transmembrane</keyword>
<feature type="transmembrane region" description="Helical" evidence="1">
    <location>
        <begin position="23"/>
        <end position="44"/>
    </location>
</feature>
<reference evidence="2 3" key="1">
    <citation type="journal article" date="2017" name="Curr. Biol.">
        <title>Genome architecture and evolution of a unichromosomal asexual nematode.</title>
        <authorList>
            <person name="Fradin H."/>
            <person name="Zegar C."/>
            <person name="Gutwein M."/>
            <person name="Lucas J."/>
            <person name="Kovtun M."/>
            <person name="Corcoran D."/>
            <person name="Baugh L.R."/>
            <person name="Kiontke K."/>
            <person name="Gunsalus K."/>
            <person name="Fitch D.H."/>
            <person name="Piano F."/>
        </authorList>
    </citation>
    <scope>NUCLEOTIDE SEQUENCE [LARGE SCALE GENOMIC DNA]</scope>
    <source>
        <strain evidence="2">PF1309</strain>
    </source>
</reference>
<evidence type="ECO:0000313" key="3">
    <source>
        <dbReference type="Proteomes" id="UP000218231"/>
    </source>
</evidence>
<dbReference type="OrthoDB" id="5778601at2759"/>
<proteinExistence type="predicted"/>
<evidence type="ECO:0000313" key="2">
    <source>
        <dbReference type="EMBL" id="PAV90799.1"/>
    </source>
</evidence>
<dbReference type="EMBL" id="LIAE01006351">
    <property type="protein sequence ID" value="PAV90799.1"/>
    <property type="molecule type" value="Genomic_DNA"/>
</dbReference>
<dbReference type="Proteomes" id="UP000218231">
    <property type="component" value="Unassembled WGS sequence"/>
</dbReference>
<protein>
    <recommendedName>
        <fullName evidence="4">Methyltransferase type 11 domain-containing protein</fullName>
    </recommendedName>
</protein>
<accession>A0A2A2LX77</accession>
<keyword evidence="1" id="KW-0472">Membrane</keyword>
<organism evidence="2 3">
    <name type="scientific">Diploscapter pachys</name>
    <dbReference type="NCBI Taxonomy" id="2018661"/>
    <lineage>
        <taxon>Eukaryota</taxon>
        <taxon>Metazoa</taxon>
        <taxon>Ecdysozoa</taxon>
        <taxon>Nematoda</taxon>
        <taxon>Chromadorea</taxon>
        <taxon>Rhabditida</taxon>
        <taxon>Rhabditina</taxon>
        <taxon>Rhabditomorpha</taxon>
        <taxon>Rhabditoidea</taxon>
        <taxon>Rhabditidae</taxon>
        <taxon>Diploscapter</taxon>
    </lineage>
</organism>
<keyword evidence="1" id="KW-1133">Transmembrane helix</keyword>
<dbReference type="SUPFAM" id="SSF53335">
    <property type="entry name" value="S-adenosyl-L-methionine-dependent methyltransferases"/>
    <property type="match status" value="1"/>
</dbReference>
<keyword evidence="3" id="KW-1185">Reference proteome</keyword>
<dbReference type="AlphaFoldDB" id="A0A2A2LX77"/>
<dbReference type="PANTHER" id="PTHR34311">
    <property type="entry name" value="PROTEIN CBG21698-RELATED"/>
    <property type="match status" value="1"/>
</dbReference>
<gene>
    <name evidence="2" type="ORF">WR25_06247</name>
</gene>